<evidence type="ECO:0000313" key="6">
    <source>
        <dbReference type="EMBL" id="MFC4852494.1"/>
    </source>
</evidence>
<dbReference type="Pfam" id="PF16925">
    <property type="entry name" value="TetR_C_13"/>
    <property type="match status" value="1"/>
</dbReference>
<sequence>MSPRRSVAEARQTRADILACGMRLASVEGLEGLTIGRLAAELGMSKSGVLGHFGAKEELQLAVIDAAAEVFAREVAEPAGTAVPGLRKLTALCAAWVSYLERRVFPGGCFFTAAAAEFDDRPGRVRDTIAGLVSVWDRDLYRQVRTATADGDLPADTDADQLVFEVSSVMLGLNNALQLRRDTTAPARARRALGRLLGTPVLMVALLAALCQARLRLG</sequence>
<proteinExistence type="predicted"/>
<evidence type="ECO:0000259" key="5">
    <source>
        <dbReference type="PROSITE" id="PS50977"/>
    </source>
</evidence>
<dbReference type="Proteomes" id="UP001595859">
    <property type="component" value="Unassembled WGS sequence"/>
</dbReference>
<dbReference type="InterPro" id="IPR011075">
    <property type="entry name" value="TetR_C"/>
</dbReference>
<accession>A0ABV9RUC4</accession>
<comment type="caution">
    <text evidence="6">The sequence shown here is derived from an EMBL/GenBank/DDBJ whole genome shotgun (WGS) entry which is preliminary data.</text>
</comment>
<dbReference type="EMBL" id="JBHSIS010000002">
    <property type="protein sequence ID" value="MFC4852494.1"/>
    <property type="molecule type" value="Genomic_DNA"/>
</dbReference>
<dbReference type="InterPro" id="IPR009057">
    <property type="entry name" value="Homeodomain-like_sf"/>
</dbReference>
<organism evidence="6 7">
    <name type="scientific">Actinophytocola glycyrrhizae</name>
    <dbReference type="NCBI Taxonomy" id="2044873"/>
    <lineage>
        <taxon>Bacteria</taxon>
        <taxon>Bacillati</taxon>
        <taxon>Actinomycetota</taxon>
        <taxon>Actinomycetes</taxon>
        <taxon>Pseudonocardiales</taxon>
        <taxon>Pseudonocardiaceae</taxon>
    </lineage>
</organism>
<evidence type="ECO:0000256" key="1">
    <source>
        <dbReference type="ARBA" id="ARBA00023015"/>
    </source>
</evidence>
<dbReference type="SUPFAM" id="SSF46689">
    <property type="entry name" value="Homeodomain-like"/>
    <property type="match status" value="1"/>
</dbReference>
<reference evidence="7" key="1">
    <citation type="journal article" date="2019" name="Int. J. Syst. Evol. Microbiol.">
        <title>The Global Catalogue of Microorganisms (GCM) 10K type strain sequencing project: providing services to taxonomists for standard genome sequencing and annotation.</title>
        <authorList>
            <consortium name="The Broad Institute Genomics Platform"/>
            <consortium name="The Broad Institute Genome Sequencing Center for Infectious Disease"/>
            <person name="Wu L."/>
            <person name="Ma J."/>
        </authorList>
    </citation>
    <scope>NUCLEOTIDE SEQUENCE [LARGE SCALE GENOMIC DNA]</scope>
    <source>
        <strain evidence="7">ZS-22-S1</strain>
    </source>
</reference>
<evidence type="ECO:0000256" key="3">
    <source>
        <dbReference type="ARBA" id="ARBA00023163"/>
    </source>
</evidence>
<keyword evidence="2 4" id="KW-0238">DNA-binding</keyword>
<protein>
    <submittedName>
        <fullName evidence="6">TetR/AcrR family transcriptional regulator</fullName>
    </submittedName>
</protein>
<evidence type="ECO:0000256" key="4">
    <source>
        <dbReference type="PROSITE-ProRule" id="PRU00335"/>
    </source>
</evidence>
<dbReference type="Pfam" id="PF00440">
    <property type="entry name" value="TetR_N"/>
    <property type="match status" value="1"/>
</dbReference>
<gene>
    <name evidence="6" type="ORF">ACFPCV_03190</name>
</gene>
<dbReference type="PANTHER" id="PTHR47506:SF6">
    <property type="entry name" value="HTH-TYPE TRANSCRIPTIONAL REPRESSOR NEMR"/>
    <property type="match status" value="1"/>
</dbReference>
<keyword evidence="7" id="KW-1185">Reference proteome</keyword>
<evidence type="ECO:0000256" key="2">
    <source>
        <dbReference type="ARBA" id="ARBA00023125"/>
    </source>
</evidence>
<dbReference type="InterPro" id="IPR001647">
    <property type="entry name" value="HTH_TetR"/>
</dbReference>
<dbReference type="Gene3D" id="1.10.10.60">
    <property type="entry name" value="Homeodomain-like"/>
    <property type="match status" value="1"/>
</dbReference>
<dbReference type="Gene3D" id="1.10.357.10">
    <property type="entry name" value="Tetracycline Repressor, domain 2"/>
    <property type="match status" value="1"/>
</dbReference>
<keyword evidence="1" id="KW-0805">Transcription regulation</keyword>
<name>A0ABV9RUC4_9PSEU</name>
<feature type="DNA-binding region" description="H-T-H motif" evidence="4">
    <location>
        <begin position="34"/>
        <end position="53"/>
    </location>
</feature>
<dbReference type="PANTHER" id="PTHR47506">
    <property type="entry name" value="TRANSCRIPTIONAL REGULATORY PROTEIN"/>
    <property type="match status" value="1"/>
</dbReference>
<dbReference type="RefSeq" id="WP_378054258.1">
    <property type="nucleotide sequence ID" value="NZ_JBHSIS010000002.1"/>
</dbReference>
<dbReference type="InterPro" id="IPR036271">
    <property type="entry name" value="Tet_transcr_reg_TetR-rel_C_sf"/>
</dbReference>
<dbReference type="SUPFAM" id="SSF48498">
    <property type="entry name" value="Tetracyclin repressor-like, C-terminal domain"/>
    <property type="match status" value="1"/>
</dbReference>
<evidence type="ECO:0000313" key="7">
    <source>
        <dbReference type="Proteomes" id="UP001595859"/>
    </source>
</evidence>
<keyword evidence="3" id="KW-0804">Transcription</keyword>
<feature type="domain" description="HTH tetR-type" evidence="5">
    <location>
        <begin position="11"/>
        <end position="71"/>
    </location>
</feature>
<dbReference type="PROSITE" id="PS50977">
    <property type="entry name" value="HTH_TETR_2"/>
    <property type="match status" value="1"/>
</dbReference>